<dbReference type="GO" id="GO:0005509">
    <property type="term" value="F:calcium ion binding"/>
    <property type="evidence" value="ECO:0007669"/>
    <property type="project" value="UniProtKB-UniRule"/>
</dbReference>
<evidence type="ECO:0000259" key="6">
    <source>
        <dbReference type="PROSITE" id="PS50268"/>
    </source>
</evidence>
<reference evidence="7" key="1">
    <citation type="submission" date="2014-12" db="EMBL/GenBank/DDBJ databases">
        <title>Insight into the proteome of Arion vulgaris.</title>
        <authorList>
            <person name="Aradska J."/>
            <person name="Bulat T."/>
            <person name="Smidak R."/>
            <person name="Sarate P."/>
            <person name="Gangsoo J."/>
            <person name="Sialana F."/>
            <person name="Bilban M."/>
            <person name="Lubec G."/>
        </authorList>
    </citation>
    <scope>NUCLEOTIDE SEQUENCE</scope>
    <source>
        <tissue evidence="7">Skin</tissue>
    </source>
</reference>
<feature type="domain" description="Cadherin" evidence="6">
    <location>
        <begin position="53"/>
        <end position="186"/>
    </location>
</feature>
<evidence type="ECO:0000256" key="5">
    <source>
        <dbReference type="PROSITE-ProRule" id="PRU00043"/>
    </source>
</evidence>
<dbReference type="PROSITE" id="PS50268">
    <property type="entry name" value="CADHERIN_2"/>
    <property type="match status" value="1"/>
</dbReference>
<evidence type="ECO:0000256" key="4">
    <source>
        <dbReference type="ARBA" id="ARBA00023136"/>
    </source>
</evidence>
<keyword evidence="2" id="KW-0677">Repeat</keyword>
<evidence type="ECO:0000313" key="7">
    <source>
        <dbReference type="EMBL" id="CEK75441.1"/>
    </source>
</evidence>
<dbReference type="Gene3D" id="2.60.40.60">
    <property type="entry name" value="Cadherins"/>
    <property type="match status" value="1"/>
</dbReference>
<name>A0A0B7A623_9EUPU</name>
<dbReference type="EMBL" id="HACG01028576">
    <property type="protein sequence ID" value="CEK75441.1"/>
    <property type="molecule type" value="Transcribed_RNA"/>
</dbReference>
<accession>A0A0B7A623</accession>
<sequence length="221" mass="24816">VMSPLTDNLSADIQNNQISLILYKSLDVRADNLVFQLSVKCRNDSFSMTRYYEQLTTTTVVLKVVPINSRINSSKTDLIHAICPGNSDLVYNVIENTEPGVLDVFDTHRFPGAADLLIFSLSDEYLFLNSSSGELLLLKSLDREKKELISLEVTCMVKNDGQSGVVSENRSLRVNVIDVNDNPPYTEYNQLVQLTNSSAENIKIPIRVYDFDNDNNITNTN</sequence>
<comment type="subcellular location">
    <subcellularLocation>
        <location evidence="1">Membrane</location>
    </subcellularLocation>
</comment>
<keyword evidence="3 5" id="KW-0106">Calcium</keyword>
<dbReference type="SMART" id="SM00112">
    <property type="entry name" value="CA"/>
    <property type="match status" value="1"/>
</dbReference>
<feature type="non-terminal residue" evidence="7">
    <location>
        <position position="1"/>
    </location>
</feature>
<dbReference type="CDD" id="cd11304">
    <property type="entry name" value="Cadherin_repeat"/>
    <property type="match status" value="1"/>
</dbReference>
<evidence type="ECO:0000256" key="1">
    <source>
        <dbReference type="ARBA" id="ARBA00004370"/>
    </source>
</evidence>
<dbReference type="PRINTS" id="PR00205">
    <property type="entry name" value="CADHERIN"/>
</dbReference>
<dbReference type="InterPro" id="IPR015919">
    <property type="entry name" value="Cadherin-like_sf"/>
</dbReference>
<gene>
    <name evidence="7" type="primary">ORF95555</name>
</gene>
<keyword evidence="4" id="KW-0472">Membrane</keyword>
<organism evidence="7">
    <name type="scientific">Arion vulgaris</name>
    <dbReference type="NCBI Taxonomy" id="1028688"/>
    <lineage>
        <taxon>Eukaryota</taxon>
        <taxon>Metazoa</taxon>
        <taxon>Spiralia</taxon>
        <taxon>Lophotrochozoa</taxon>
        <taxon>Mollusca</taxon>
        <taxon>Gastropoda</taxon>
        <taxon>Heterobranchia</taxon>
        <taxon>Euthyneura</taxon>
        <taxon>Panpulmonata</taxon>
        <taxon>Eupulmonata</taxon>
        <taxon>Stylommatophora</taxon>
        <taxon>Helicina</taxon>
        <taxon>Arionoidea</taxon>
        <taxon>Arionidae</taxon>
        <taxon>Arion</taxon>
    </lineage>
</organism>
<evidence type="ECO:0000256" key="2">
    <source>
        <dbReference type="ARBA" id="ARBA00022737"/>
    </source>
</evidence>
<protein>
    <recommendedName>
        <fullName evidence="6">Cadherin domain-containing protein</fullName>
    </recommendedName>
</protein>
<dbReference type="AlphaFoldDB" id="A0A0B7A623"/>
<dbReference type="SUPFAM" id="SSF49313">
    <property type="entry name" value="Cadherin-like"/>
    <property type="match status" value="1"/>
</dbReference>
<feature type="non-terminal residue" evidence="7">
    <location>
        <position position="221"/>
    </location>
</feature>
<dbReference type="GO" id="GO:0007156">
    <property type="term" value="P:homophilic cell adhesion via plasma membrane adhesion molecules"/>
    <property type="evidence" value="ECO:0007669"/>
    <property type="project" value="InterPro"/>
</dbReference>
<dbReference type="PROSITE" id="PS00232">
    <property type="entry name" value="CADHERIN_1"/>
    <property type="match status" value="1"/>
</dbReference>
<dbReference type="InterPro" id="IPR002126">
    <property type="entry name" value="Cadherin-like_dom"/>
</dbReference>
<proteinExistence type="predicted"/>
<evidence type="ECO:0000256" key="3">
    <source>
        <dbReference type="ARBA" id="ARBA00022837"/>
    </source>
</evidence>
<dbReference type="GO" id="GO:0005886">
    <property type="term" value="C:plasma membrane"/>
    <property type="evidence" value="ECO:0007669"/>
    <property type="project" value="InterPro"/>
</dbReference>
<dbReference type="InterPro" id="IPR020894">
    <property type="entry name" value="Cadherin_CS"/>
</dbReference>